<feature type="compositionally biased region" description="Acidic residues" evidence="1">
    <location>
        <begin position="74"/>
        <end position="85"/>
    </location>
</feature>
<dbReference type="AlphaFoldDB" id="A0A1H9URT2"/>
<evidence type="ECO:0000313" key="3">
    <source>
        <dbReference type="Proteomes" id="UP000198505"/>
    </source>
</evidence>
<accession>A0A1H9URT2</accession>
<evidence type="ECO:0000313" key="2">
    <source>
        <dbReference type="EMBL" id="SES12049.1"/>
    </source>
</evidence>
<evidence type="ECO:0000256" key="1">
    <source>
        <dbReference type="SAM" id="MobiDB-lite"/>
    </source>
</evidence>
<reference evidence="3" key="1">
    <citation type="submission" date="2016-10" db="EMBL/GenBank/DDBJ databases">
        <authorList>
            <person name="Varghese N."/>
            <person name="Submissions S."/>
        </authorList>
    </citation>
    <scope>NUCLEOTIDE SEQUENCE [LARGE SCALE GENOMIC DNA]</scope>
    <source>
        <strain evidence="3">CGMCC 1.6495</strain>
    </source>
</reference>
<feature type="region of interest" description="Disordered" evidence="1">
    <location>
        <begin position="71"/>
        <end position="92"/>
    </location>
</feature>
<name>A0A1H9URT2_9GAMM</name>
<dbReference type="EMBL" id="FOGS01000007">
    <property type="protein sequence ID" value="SES12049.1"/>
    <property type="molecule type" value="Genomic_DNA"/>
</dbReference>
<organism evidence="2 3">
    <name type="scientific">Vreelandella subterranea</name>
    <dbReference type="NCBI Taxonomy" id="416874"/>
    <lineage>
        <taxon>Bacteria</taxon>
        <taxon>Pseudomonadati</taxon>
        <taxon>Pseudomonadota</taxon>
        <taxon>Gammaproteobacteria</taxon>
        <taxon>Oceanospirillales</taxon>
        <taxon>Halomonadaceae</taxon>
        <taxon>Vreelandella</taxon>
    </lineage>
</organism>
<dbReference type="Proteomes" id="UP000198505">
    <property type="component" value="Unassembled WGS sequence"/>
</dbReference>
<proteinExistence type="predicted"/>
<sequence>MNKPIEPGCLAYVTYSVRKPWLAWTKCQVIARCPEGSPTVEGEPTGHGEWDCDHPYVPDVAVFHEKQLMRIDEGDPDTAQEQDQEVPEHANA</sequence>
<keyword evidence="3" id="KW-1185">Reference proteome</keyword>
<dbReference type="STRING" id="416874.SAMN04487958_107176"/>
<gene>
    <name evidence="2" type="ORF">SAMN04487958_107176</name>
</gene>
<protein>
    <submittedName>
        <fullName evidence="2">Uncharacterized protein</fullName>
    </submittedName>
</protein>